<feature type="transmembrane region" description="Helical" evidence="6">
    <location>
        <begin position="79"/>
        <end position="97"/>
    </location>
</feature>
<feature type="transmembrane region" description="Helical" evidence="6">
    <location>
        <begin position="275"/>
        <end position="293"/>
    </location>
</feature>
<keyword evidence="9" id="KW-1185">Reference proteome</keyword>
<evidence type="ECO:0000256" key="4">
    <source>
        <dbReference type="ARBA" id="ARBA00023136"/>
    </source>
</evidence>
<dbReference type="PANTHER" id="PTHR23501:SF198">
    <property type="entry name" value="AZOLE RESISTANCE PROTEIN 1-RELATED"/>
    <property type="match status" value="1"/>
</dbReference>
<dbReference type="GO" id="GO:0022857">
    <property type="term" value="F:transmembrane transporter activity"/>
    <property type="evidence" value="ECO:0007669"/>
    <property type="project" value="InterPro"/>
</dbReference>
<dbReference type="InterPro" id="IPR011701">
    <property type="entry name" value="MFS"/>
</dbReference>
<evidence type="ECO:0000256" key="5">
    <source>
        <dbReference type="SAM" id="MobiDB-lite"/>
    </source>
</evidence>
<feature type="transmembrane region" description="Helical" evidence="6">
    <location>
        <begin position="353"/>
        <end position="371"/>
    </location>
</feature>
<dbReference type="PRINTS" id="PR01036">
    <property type="entry name" value="TCRTETB"/>
</dbReference>
<name>A0AAD7NF95_9AGAR</name>
<dbReference type="Proteomes" id="UP001215598">
    <property type="component" value="Unassembled WGS sequence"/>
</dbReference>
<evidence type="ECO:0000256" key="2">
    <source>
        <dbReference type="ARBA" id="ARBA00022692"/>
    </source>
</evidence>
<feature type="domain" description="Major facilitator superfamily (MFS) profile" evidence="7">
    <location>
        <begin position="45"/>
        <end position="515"/>
    </location>
</feature>
<sequence length="515" mass="55171">MSSKPSTEATPKDTSSQDETVTPATPAPPPPNPSTALTGKRLAVVFVAMLMSLFLIALDQTILGTALPRIASDYNAFSLQGWVSSSFILSQTVFLLFYGQLLRIFPAKWILVSAIALFEIGSLVCGVAHNVEMIIAGRTVSGVGGAGIFVAMLQIIVQVTRLEDRPRLLGLFGGVFGISSVIGPLIGGAFTDHVTWRWIFFINLPFGGLSLLGVTFLLKASPPLGADPNKRSNRDLLEQVRGLDYVGMILVAGAVTTLVLALQWGGNTKPWGDKAVIICLVFAAVLTIVFIGWEIYIDKKAMVPTAVFKSRSIYAIQVYSFFNQFCLVLYSYYLPILYQAARNSSATHSGIDILPFMLGLILTTVITGQVVGKSGYYYPFLNVGAAFIIIGAALLYTVNTTTSDAKITGFQILVGVGTGMGLQNTIVATQVEFKATPKLIGQATSMASFSKFLGGTIALGIAEPVFSSQLNKFLRIYAPNAPAQIVLNSPTAIWTSIDKALIPGVVQGYTRALRV</sequence>
<dbReference type="GO" id="GO:0005886">
    <property type="term" value="C:plasma membrane"/>
    <property type="evidence" value="ECO:0007669"/>
    <property type="project" value="TreeGrafter"/>
</dbReference>
<gene>
    <name evidence="8" type="ORF">B0H16DRAFT_1416237</name>
</gene>
<keyword evidence="3 6" id="KW-1133">Transmembrane helix</keyword>
<evidence type="ECO:0000259" key="7">
    <source>
        <dbReference type="PROSITE" id="PS50850"/>
    </source>
</evidence>
<dbReference type="Gene3D" id="1.20.1250.20">
    <property type="entry name" value="MFS general substrate transporter like domains"/>
    <property type="match status" value="1"/>
</dbReference>
<dbReference type="PROSITE" id="PS50850">
    <property type="entry name" value="MFS"/>
    <property type="match status" value="1"/>
</dbReference>
<dbReference type="PANTHER" id="PTHR23501">
    <property type="entry name" value="MAJOR FACILITATOR SUPERFAMILY"/>
    <property type="match status" value="1"/>
</dbReference>
<feature type="region of interest" description="Disordered" evidence="5">
    <location>
        <begin position="1"/>
        <end position="35"/>
    </location>
</feature>
<keyword evidence="2 6" id="KW-0812">Transmembrane</keyword>
<feature type="compositionally biased region" description="Polar residues" evidence="5">
    <location>
        <begin position="1"/>
        <end position="20"/>
    </location>
</feature>
<dbReference type="Gene3D" id="1.20.1720.10">
    <property type="entry name" value="Multidrug resistance protein D"/>
    <property type="match status" value="1"/>
</dbReference>
<dbReference type="EMBL" id="JARKIB010000042">
    <property type="protein sequence ID" value="KAJ7758289.1"/>
    <property type="molecule type" value="Genomic_DNA"/>
</dbReference>
<evidence type="ECO:0000256" key="3">
    <source>
        <dbReference type="ARBA" id="ARBA00022989"/>
    </source>
</evidence>
<feature type="transmembrane region" description="Helical" evidence="6">
    <location>
        <begin position="168"/>
        <end position="186"/>
    </location>
</feature>
<evidence type="ECO:0000256" key="6">
    <source>
        <dbReference type="SAM" id="Phobius"/>
    </source>
</evidence>
<dbReference type="Pfam" id="PF07690">
    <property type="entry name" value="MFS_1"/>
    <property type="match status" value="1"/>
</dbReference>
<comment type="caution">
    <text evidence="8">The sequence shown here is derived from an EMBL/GenBank/DDBJ whole genome shotgun (WGS) entry which is preliminary data.</text>
</comment>
<feature type="transmembrane region" description="Helical" evidence="6">
    <location>
        <begin position="242"/>
        <end position="263"/>
    </location>
</feature>
<evidence type="ECO:0000313" key="8">
    <source>
        <dbReference type="EMBL" id="KAJ7758289.1"/>
    </source>
</evidence>
<organism evidence="8 9">
    <name type="scientific">Mycena metata</name>
    <dbReference type="NCBI Taxonomy" id="1033252"/>
    <lineage>
        <taxon>Eukaryota</taxon>
        <taxon>Fungi</taxon>
        <taxon>Dikarya</taxon>
        <taxon>Basidiomycota</taxon>
        <taxon>Agaricomycotina</taxon>
        <taxon>Agaricomycetes</taxon>
        <taxon>Agaricomycetidae</taxon>
        <taxon>Agaricales</taxon>
        <taxon>Marasmiineae</taxon>
        <taxon>Mycenaceae</taxon>
        <taxon>Mycena</taxon>
    </lineage>
</organism>
<feature type="non-terminal residue" evidence="8">
    <location>
        <position position="1"/>
    </location>
</feature>
<feature type="transmembrane region" description="Helical" evidence="6">
    <location>
        <begin position="378"/>
        <end position="398"/>
    </location>
</feature>
<reference evidence="8" key="1">
    <citation type="submission" date="2023-03" db="EMBL/GenBank/DDBJ databases">
        <title>Massive genome expansion in bonnet fungi (Mycena s.s.) driven by repeated elements and novel gene families across ecological guilds.</title>
        <authorList>
            <consortium name="Lawrence Berkeley National Laboratory"/>
            <person name="Harder C.B."/>
            <person name="Miyauchi S."/>
            <person name="Viragh M."/>
            <person name="Kuo A."/>
            <person name="Thoen E."/>
            <person name="Andreopoulos B."/>
            <person name="Lu D."/>
            <person name="Skrede I."/>
            <person name="Drula E."/>
            <person name="Henrissat B."/>
            <person name="Morin E."/>
            <person name="Kohler A."/>
            <person name="Barry K."/>
            <person name="LaButti K."/>
            <person name="Morin E."/>
            <person name="Salamov A."/>
            <person name="Lipzen A."/>
            <person name="Mereny Z."/>
            <person name="Hegedus B."/>
            <person name="Baldrian P."/>
            <person name="Stursova M."/>
            <person name="Weitz H."/>
            <person name="Taylor A."/>
            <person name="Grigoriev I.V."/>
            <person name="Nagy L.G."/>
            <person name="Martin F."/>
            <person name="Kauserud H."/>
        </authorList>
    </citation>
    <scope>NUCLEOTIDE SEQUENCE</scope>
    <source>
        <strain evidence="8">CBHHK182m</strain>
    </source>
</reference>
<dbReference type="InterPro" id="IPR020846">
    <property type="entry name" value="MFS_dom"/>
</dbReference>
<evidence type="ECO:0000256" key="1">
    <source>
        <dbReference type="ARBA" id="ARBA00004141"/>
    </source>
</evidence>
<accession>A0AAD7NF95</accession>
<feature type="transmembrane region" description="Helical" evidence="6">
    <location>
        <begin position="313"/>
        <end position="333"/>
    </location>
</feature>
<dbReference type="AlphaFoldDB" id="A0AAD7NF95"/>
<keyword evidence="4 6" id="KW-0472">Membrane</keyword>
<proteinExistence type="predicted"/>
<feature type="transmembrane region" description="Helical" evidence="6">
    <location>
        <begin position="109"/>
        <end position="129"/>
    </location>
</feature>
<dbReference type="InterPro" id="IPR036259">
    <property type="entry name" value="MFS_trans_sf"/>
</dbReference>
<dbReference type="SUPFAM" id="SSF103473">
    <property type="entry name" value="MFS general substrate transporter"/>
    <property type="match status" value="1"/>
</dbReference>
<feature type="transmembrane region" description="Helical" evidence="6">
    <location>
        <begin position="135"/>
        <end position="156"/>
    </location>
</feature>
<dbReference type="CDD" id="cd17502">
    <property type="entry name" value="MFS_Azr1_MDR_like"/>
    <property type="match status" value="1"/>
</dbReference>
<feature type="transmembrane region" description="Helical" evidence="6">
    <location>
        <begin position="198"/>
        <end position="221"/>
    </location>
</feature>
<comment type="subcellular location">
    <subcellularLocation>
        <location evidence="1">Membrane</location>
        <topology evidence="1">Multi-pass membrane protein</topology>
    </subcellularLocation>
</comment>
<evidence type="ECO:0000313" key="9">
    <source>
        <dbReference type="Proteomes" id="UP001215598"/>
    </source>
</evidence>
<feature type="transmembrane region" description="Helical" evidence="6">
    <location>
        <begin position="42"/>
        <end position="67"/>
    </location>
</feature>
<protein>
    <submittedName>
        <fullName evidence="8">Transporter</fullName>
    </submittedName>
</protein>